<evidence type="ECO:0000313" key="4">
    <source>
        <dbReference type="EMBL" id="VDL89813.1"/>
    </source>
</evidence>
<accession>A0A183SGT0</accession>
<dbReference type="InterPro" id="IPR013087">
    <property type="entry name" value="Znf_C2H2_type"/>
</dbReference>
<gene>
    <name evidence="4" type="ORF">SSLN_LOCUS3428</name>
</gene>
<feature type="domain" description="C2H2-type" evidence="3">
    <location>
        <begin position="40"/>
        <end position="67"/>
    </location>
</feature>
<evidence type="ECO:0000256" key="2">
    <source>
        <dbReference type="SAM" id="MobiDB-lite"/>
    </source>
</evidence>
<dbReference type="OrthoDB" id="3533395at2759"/>
<dbReference type="Proteomes" id="UP000275846">
    <property type="component" value="Unassembled WGS sequence"/>
</dbReference>
<evidence type="ECO:0000313" key="6">
    <source>
        <dbReference type="WBParaSite" id="SSLN_0000353101-mRNA-1"/>
    </source>
</evidence>
<feature type="region of interest" description="Disordered" evidence="2">
    <location>
        <begin position="1"/>
        <end position="20"/>
    </location>
</feature>
<keyword evidence="1" id="KW-0863">Zinc-finger</keyword>
<evidence type="ECO:0000313" key="5">
    <source>
        <dbReference type="Proteomes" id="UP000275846"/>
    </source>
</evidence>
<dbReference type="AlphaFoldDB" id="A0A183SGT0"/>
<reference evidence="4 5" key="2">
    <citation type="submission" date="2018-11" db="EMBL/GenBank/DDBJ databases">
        <authorList>
            <consortium name="Pathogen Informatics"/>
        </authorList>
    </citation>
    <scope>NUCLEOTIDE SEQUENCE [LARGE SCALE GENOMIC DNA]</scope>
    <source>
        <strain evidence="4 5">NST_G2</strain>
    </source>
</reference>
<name>A0A183SGT0_SCHSO</name>
<organism evidence="6">
    <name type="scientific">Schistocephalus solidus</name>
    <name type="common">Tapeworm</name>
    <dbReference type="NCBI Taxonomy" id="70667"/>
    <lineage>
        <taxon>Eukaryota</taxon>
        <taxon>Metazoa</taxon>
        <taxon>Spiralia</taxon>
        <taxon>Lophotrochozoa</taxon>
        <taxon>Platyhelminthes</taxon>
        <taxon>Cestoda</taxon>
        <taxon>Eucestoda</taxon>
        <taxon>Diphyllobothriidea</taxon>
        <taxon>Diphyllobothriidae</taxon>
        <taxon>Schistocephalus</taxon>
    </lineage>
</organism>
<keyword evidence="1" id="KW-0862">Zinc</keyword>
<evidence type="ECO:0000256" key="1">
    <source>
        <dbReference type="PROSITE-ProRule" id="PRU00042"/>
    </source>
</evidence>
<dbReference type="EMBL" id="UYSU01032536">
    <property type="protein sequence ID" value="VDL89813.1"/>
    <property type="molecule type" value="Genomic_DNA"/>
</dbReference>
<dbReference type="GO" id="GO:0008270">
    <property type="term" value="F:zinc ion binding"/>
    <property type="evidence" value="ECO:0007669"/>
    <property type="project" value="UniProtKB-KW"/>
</dbReference>
<keyword evidence="1" id="KW-0479">Metal-binding</keyword>
<proteinExistence type="predicted"/>
<sequence>MTAEFTAMSTEPIPHAQPTLLQISPPLPPHYHNPSAPPDFSCPRCARNFTSRIDLVSLLRFHRTEAGEPTVRPS</sequence>
<keyword evidence="5" id="KW-1185">Reference proteome</keyword>
<evidence type="ECO:0000259" key="3">
    <source>
        <dbReference type="PROSITE" id="PS50157"/>
    </source>
</evidence>
<dbReference type="PROSITE" id="PS50157">
    <property type="entry name" value="ZINC_FINGER_C2H2_2"/>
    <property type="match status" value="1"/>
</dbReference>
<dbReference type="WBParaSite" id="SSLN_0000353101-mRNA-1">
    <property type="protein sequence ID" value="SSLN_0000353101-mRNA-1"/>
    <property type="gene ID" value="SSLN_0000353101"/>
</dbReference>
<reference evidence="6" key="1">
    <citation type="submission" date="2016-06" db="UniProtKB">
        <authorList>
            <consortium name="WormBaseParasite"/>
        </authorList>
    </citation>
    <scope>IDENTIFICATION</scope>
</reference>
<protein>
    <submittedName>
        <fullName evidence="6">C2H2-type domain-containing protein</fullName>
    </submittedName>
</protein>